<protein>
    <submittedName>
        <fullName evidence="6">Peptidoglycan-binding lysin domain protein</fullName>
    </submittedName>
</protein>
<dbReference type="GO" id="GO:0005524">
    <property type="term" value="F:ATP binding"/>
    <property type="evidence" value="ECO:0007669"/>
    <property type="project" value="UniProtKB-KW"/>
</dbReference>
<dbReference type="Pfam" id="PF00012">
    <property type="entry name" value="HSP70"/>
    <property type="match status" value="1"/>
</dbReference>
<sequence>MSKQIGIKLADGTFYPVLEEGLPKRKILDLTTVQDNQTTVMVDLYRSETGTMDDAEYVDTLQISGLNPHPSGEPDLSLSVKLDENDTLSAEVIDAESGRHSGTTVRLISRTPEERSEAPDYTLNETVDTDGELPPREDDTTVIDTSAFADDVFPAEFDTAEFDTPDFDTAGDDPENAVPAAEFTETDDAELPPMPDFTESVPDDFSPEDFEIAAIPDTVFENAEPEPAETDTDMEADMGTEADADKPADGDFPAAGDDARLDADTFTVTDDPFAAEDSAADGDFPAAGDPAAEFTETDDLDLPPMPDFTESVPDEPGEYDAFPVSADAAAENADDFPTSTDADSASDEPALHEDTLPDFSKFELPDFDELHKTEEPQHTPLFTDDDFDDPAFHTDFAAADGSGGELDFSGLYTDEFPEGEREPERKKKKLTVPVIICIICAIICLGVLAGILLYVPSQISIQITRKSDAELQSHEPAAPVTSLPEQPVRIEPVPVQPEPEPAPLPEAPAAEENRIVVADTPAVIPAPPPEPAKEPEPVRYKIKWGDTLWDLADSYYNNPWLYKKIAKANGIRNPDYIISGTYIMIPPK</sequence>
<evidence type="ECO:0000256" key="3">
    <source>
        <dbReference type="SAM" id="MobiDB-lite"/>
    </source>
</evidence>
<dbReference type="SMART" id="SM00257">
    <property type="entry name" value="LysM"/>
    <property type="match status" value="1"/>
</dbReference>
<feature type="region of interest" description="Disordered" evidence="3">
    <location>
        <begin position="221"/>
        <end position="258"/>
    </location>
</feature>
<proteinExistence type="predicted"/>
<dbReference type="Gene3D" id="2.60.34.10">
    <property type="entry name" value="Substrate Binding Domain Of DNAk, Chain A, domain 1"/>
    <property type="match status" value="1"/>
</dbReference>
<keyword evidence="4" id="KW-0472">Membrane</keyword>
<evidence type="ECO:0000256" key="1">
    <source>
        <dbReference type="ARBA" id="ARBA00022741"/>
    </source>
</evidence>
<feature type="region of interest" description="Disordered" evidence="3">
    <location>
        <begin position="271"/>
        <end position="353"/>
    </location>
</feature>
<dbReference type="AlphaFoldDB" id="F4LMC4"/>
<feature type="domain" description="LysM" evidence="5">
    <location>
        <begin position="538"/>
        <end position="585"/>
    </location>
</feature>
<dbReference type="InterPro" id="IPR052196">
    <property type="entry name" value="Bact_Kbp"/>
</dbReference>
<dbReference type="Gene3D" id="3.10.350.10">
    <property type="entry name" value="LysM domain"/>
    <property type="match status" value="1"/>
</dbReference>
<evidence type="ECO:0000256" key="2">
    <source>
        <dbReference type="ARBA" id="ARBA00022840"/>
    </source>
</evidence>
<feature type="compositionally biased region" description="Acidic residues" evidence="3">
    <location>
        <begin position="223"/>
        <end position="242"/>
    </location>
</feature>
<evidence type="ECO:0000313" key="7">
    <source>
        <dbReference type="Proteomes" id="UP000006546"/>
    </source>
</evidence>
<dbReference type="CDD" id="cd00118">
    <property type="entry name" value="LysM"/>
    <property type="match status" value="1"/>
</dbReference>
<feature type="compositionally biased region" description="Low complexity" evidence="3">
    <location>
        <begin position="484"/>
        <end position="493"/>
    </location>
</feature>
<dbReference type="InterPro" id="IPR018392">
    <property type="entry name" value="LysM"/>
</dbReference>
<dbReference type="SUPFAM" id="SSF54106">
    <property type="entry name" value="LysM domain"/>
    <property type="match status" value="1"/>
</dbReference>
<evidence type="ECO:0000313" key="6">
    <source>
        <dbReference type="EMBL" id="AEE17790.1"/>
    </source>
</evidence>
<keyword evidence="2" id="KW-0067">ATP-binding</keyword>
<gene>
    <name evidence="6" type="ordered locus">Trebr_2381</name>
</gene>
<dbReference type="eggNOG" id="COG1652">
    <property type="taxonomic scope" value="Bacteria"/>
</dbReference>
<keyword evidence="4" id="KW-1133">Transmembrane helix</keyword>
<dbReference type="GO" id="GO:0140662">
    <property type="term" value="F:ATP-dependent protein folding chaperone"/>
    <property type="evidence" value="ECO:0007669"/>
    <property type="project" value="InterPro"/>
</dbReference>
<dbReference type="Pfam" id="PF01476">
    <property type="entry name" value="LysM"/>
    <property type="match status" value="1"/>
</dbReference>
<dbReference type="PANTHER" id="PTHR34700">
    <property type="entry name" value="POTASSIUM BINDING PROTEIN KBP"/>
    <property type="match status" value="1"/>
</dbReference>
<dbReference type="STRING" id="906968.Trebr_2381"/>
<dbReference type="PROSITE" id="PS51782">
    <property type="entry name" value="LYSM"/>
    <property type="match status" value="1"/>
</dbReference>
<feature type="transmembrane region" description="Helical" evidence="4">
    <location>
        <begin position="430"/>
        <end position="455"/>
    </location>
</feature>
<feature type="compositionally biased region" description="Low complexity" evidence="3">
    <location>
        <begin position="281"/>
        <end position="292"/>
    </location>
</feature>
<accession>F4LMC4</accession>
<dbReference type="SUPFAM" id="SSF100920">
    <property type="entry name" value="Heat shock protein 70kD (HSP70), peptide-binding domain"/>
    <property type="match status" value="1"/>
</dbReference>
<dbReference type="HOGENOM" id="CLU_540722_0_0_12"/>
<evidence type="ECO:0000259" key="5">
    <source>
        <dbReference type="PROSITE" id="PS51782"/>
    </source>
</evidence>
<dbReference type="PANTHER" id="PTHR34700:SF4">
    <property type="entry name" value="PHAGE-LIKE ELEMENT PBSX PROTEIN XKDP"/>
    <property type="match status" value="1"/>
</dbReference>
<name>F4LMC4_TREBD</name>
<feature type="compositionally biased region" description="Pro residues" evidence="3">
    <location>
        <begin position="494"/>
        <end position="503"/>
    </location>
</feature>
<keyword evidence="4" id="KW-0812">Transmembrane</keyword>
<dbReference type="RefSeq" id="WP_013759491.1">
    <property type="nucleotide sequence ID" value="NC_015500.1"/>
</dbReference>
<dbReference type="InterPro" id="IPR029047">
    <property type="entry name" value="HSP70_peptide-bd_sf"/>
</dbReference>
<keyword evidence="1" id="KW-0547">Nucleotide-binding</keyword>
<organism evidence="6 7">
    <name type="scientific">Treponema brennaborense (strain DSM 12168 / CIP 105900 / DD5/3)</name>
    <dbReference type="NCBI Taxonomy" id="906968"/>
    <lineage>
        <taxon>Bacteria</taxon>
        <taxon>Pseudomonadati</taxon>
        <taxon>Spirochaetota</taxon>
        <taxon>Spirochaetia</taxon>
        <taxon>Spirochaetales</taxon>
        <taxon>Treponemataceae</taxon>
        <taxon>Treponema</taxon>
    </lineage>
</organism>
<keyword evidence="7" id="KW-1185">Reference proteome</keyword>
<reference evidence="7" key="1">
    <citation type="submission" date="2011-04" db="EMBL/GenBank/DDBJ databases">
        <title>The complete genome of Treponema brennaborense DSM 12168.</title>
        <authorList>
            <person name="Lucas S."/>
            <person name="Han J."/>
            <person name="Lapidus A."/>
            <person name="Bruce D."/>
            <person name="Goodwin L."/>
            <person name="Pitluck S."/>
            <person name="Peters L."/>
            <person name="Kyrpides N."/>
            <person name="Mavromatis K."/>
            <person name="Ivanova N."/>
            <person name="Mikhailova N."/>
            <person name="Pagani I."/>
            <person name="Teshima H."/>
            <person name="Detter J.C."/>
            <person name="Tapia R."/>
            <person name="Han C."/>
            <person name="Land M."/>
            <person name="Hauser L."/>
            <person name="Markowitz V."/>
            <person name="Cheng J.-F."/>
            <person name="Hugenholtz P."/>
            <person name="Woyke T."/>
            <person name="Wu D."/>
            <person name="Gronow S."/>
            <person name="Wellnitz S."/>
            <person name="Brambilla E."/>
            <person name="Klenk H.-P."/>
            <person name="Eisen J.A."/>
        </authorList>
    </citation>
    <scope>NUCLEOTIDE SEQUENCE [LARGE SCALE GENOMIC DNA]</scope>
    <source>
        <strain evidence="7">DSM 12168 / CIP 105900 / DD5/3</strain>
    </source>
</reference>
<evidence type="ECO:0000256" key="4">
    <source>
        <dbReference type="SAM" id="Phobius"/>
    </source>
</evidence>
<dbReference type="KEGG" id="tbe:Trebr_2381"/>
<dbReference type="InterPro" id="IPR013126">
    <property type="entry name" value="Hsp_70_fam"/>
</dbReference>
<dbReference type="EMBL" id="CP002696">
    <property type="protein sequence ID" value="AEE17790.1"/>
    <property type="molecule type" value="Genomic_DNA"/>
</dbReference>
<dbReference type="InterPro" id="IPR036779">
    <property type="entry name" value="LysM_dom_sf"/>
</dbReference>
<dbReference type="Proteomes" id="UP000006546">
    <property type="component" value="Chromosome"/>
</dbReference>
<dbReference type="OrthoDB" id="359020at2"/>
<feature type="region of interest" description="Disordered" evidence="3">
    <location>
        <begin position="472"/>
        <end position="503"/>
    </location>
</feature>